<feature type="transmembrane region" description="Helical" evidence="8">
    <location>
        <begin position="418"/>
        <end position="439"/>
    </location>
</feature>
<keyword evidence="4 8" id="KW-0133">Cell shape</keyword>
<dbReference type="GO" id="GO:0005886">
    <property type="term" value="C:plasma membrane"/>
    <property type="evidence" value="ECO:0007669"/>
    <property type="project" value="UniProtKB-SubCell"/>
</dbReference>
<accession>A0A0G0N8C7</accession>
<feature type="transmembrane region" description="Helical" evidence="8">
    <location>
        <begin position="140"/>
        <end position="163"/>
    </location>
</feature>
<feature type="transmembrane region" description="Helical" evidence="8">
    <location>
        <begin position="512"/>
        <end position="534"/>
    </location>
</feature>
<dbReference type="HAMAP" id="MF_02078">
    <property type="entry name" value="MurJ_MviN"/>
    <property type="match status" value="1"/>
</dbReference>
<dbReference type="PRINTS" id="PR01806">
    <property type="entry name" value="VIRFACTRMVIN"/>
</dbReference>
<dbReference type="UniPathway" id="UPA00219"/>
<evidence type="ECO:0000313" key="10">
    <source>
        <dbReference type="Proteomes" id="UP000034246"/>
    </source>
</evidence>
<keyword evidence="2 8" id="KW-1003">Cell membrane</keyword>
<evidence type="ECO:0000256" key="5">
    <source>
        <dbReference type="ARBA" id="ARBA00022984"/>
    </source>
</evidence>
<evidence type="ECO:0000256" key="8">
    <source>
        <dbReference type="HAMAP-Rule" id="MF_02078"/>
    </source>
</evidence>
<dbReference type="GO" id="GO:0071555">
    <property type="term" value="P:cell wall organization"/>
    <property type="evidence" value="ECO:0007669"/>
    <property type="project" value="UniProtKB-KW"/>
</dbReference>
<organism evidence="9 10">
    <name type="scientific">Candidatus Woesebacteria bacterium GW2011_GWA1_39_21</name>
    <dbReference type="NCBI Taxonomy" id="1618550"/>
    <lineage>
        <taxon>Bacteria</taxon>
        <taxon>Candidatus Woeseibacteriota</taxon>
    </lineage>
</organism>
<keyword evidence="8" id="KW-0813">Transport</keyword>
<feature type="transmembrane region" description="Helical" evidence="8">
    <location>
        <begin position="20"/>
        <end position="40"/>
    </location>
</feature>
<feature type="transmembrane region" description="Helical" evidence="8">
    <location>
        <begin position="360"/>
        <end position="379"/>
    </location>
</feature>
<dbReference type="AlphaFoldDB" id="A0A0G0N8C7"/>
<keyword evidence="5 8" id="KW-0573">Peptidoglycan synthesis</keyword>
<dbReference type="InterPro" id="IPR051050">
    <property type="entry name" value="Lipid_II_flippase_MurJ/MviN"/>
</dbReference>
<keyword evidence="3 8" id="KW-0812">Transmembrane</keyword>
<dbReference type="STRING" id="1618550.UT39_C0004G0042"/>
<feature type="transmembrane region" description="Helical" evidence="8">
    <location>
        <begin position="391"/>
        <end position="412"/>
    </location>
</feature>
<evidence type="ECO:0000256" key="6">
    <source>
        <dbReference type="ARBA" id="ARBA00022989"/>
    </source>
</evidence>
<dbReference type="EMBL" id="LBWP01000004">
    <property type="protein sequence ID" value="KKR11683.1"/>
    <property type="molecule type" value="Genomic_DNA"/>
</dbReference>
<sequence>MFKKIIEKGRKIILEPQGSVLSAATLIMFMIIASRVLGLVRQRTLAHFFTPDDLSLFFAAFRLPDLIFEVLVFGTFSSAFIPVFSKSIKKGNGHAWGIASSVLNIGILAFAVFAIFMSIFAKEIYGVFAPGYSLADREKIAGIARWLFAAQGFFVMSYVLTGVLESLRRFLIPSLAPLFYNLGIIIGTVVFSKDMQLMGPTLGVIIGASSHFLIQLPVAIKSGFRFKPRIKIDEDVRTIGKLALPRLLEVGFLQISKVVELFFSSFLSKASYAYYTFGNTLQLLPVGLFGTSIAKAALPTLSRDVDDREKFNKTLLSSLNQLIFLALPASVFLIILRVPVVRLVYGTEIFSWAATIQTGYVLSTFASGVVFQAAISLLSRAFYAQNDTKTPVSISILTIIAVVVMDFVLIRVLKFEVWGLALAFTVGSVFQCSVLFCLLNKRYLRLKYTILLKPFVKSLVAAVSAGAVMFLILKFFDRSVWVKRLSFLTQIEATKNLPFEKFVLDTRYTSNLLILTFVVSVIGLFTYFIVAAILKSEELGVFLNLLKRTFIKRQFSSIPQKETENVIPTPAETTD</sequence>
<feature type="transmembrane region" description="Helical" evidence="8">
    <location>
        <begin position="197"/>
        <end position="220"/>
    </location>
</feature>
<comment type="function">
    <text evidence="8">Involved in peptidoglycan biosynthesis. Transports lipid-linked peptidoglycan precursors from the inner to the outer leaflet of the cytoplasmic membrane.</text>
</comment>
<feature type="transmembrane region" description="Helical" evidence="8">
    <location>
        <begin position="66"/>
        <end position="84"/>
    </location>
</feature>
<name>A0A0G0N8C7_9BACT</name>
<feature type="transmembrane region" description="Helical" evidence="8">
    <location>
        <begin position="319"/>
        <end position="340"/>
    </location>
</feature>
<evidence type="ECO:0000256" key="3">
    <source>
        <dbReference type="ARBA" id="ARBA00022692"/>
    </source>
</evidence>
<dbReference type="GO" id="GO:0015648">
    <property type="term" value="F:lipid-linked peptidoglycan transporter activity"/>
    <property type="evidence" value="ECO:0007669"/>
    <property type="project" value="UniProtKB-UniRule"/>
</dbReference>
<dbReference type="GO" id="GO:0008360">
    <property type="term" value="P:regulation of cell shape"/>
    <property type="evidence" value="ECO:0007669"/>
    <property type="project" value="UniProtKB-KW"/>
</dbReference>
<comment type="similarity">
    <text evidence="8">Belongs to the MurJ/MviN family.</text>
</comment>
<evidence type="ECO:0000313" key="9">
    <source>
        <dbReference type="EMBL" id="KKR11683.1"/>
    </source>
</evidence>
<gene>
    <name evidence="8" type="primary">murJ</name>
    <name evidence="9" type="ORF">UT39_C0004G0042</name>
</gene>
<evidence type="ECO:0000256" key="2">
    <source>
        <dbReference type="ARBA" id="ARBA00022475"/>
    </source>
</evidence>
<comment type="pathway">
    <text evidence="8">Cell wall biogenesis; peptidoglycan biosynthesis.</text>
</comment>
<evidence type="ECO:0000256" key="1">
    <source>
        <dbReference type="ARBA" id="ARBA00004651"/>
    </source>
</evidence>
<feature type="transmembrane region" description="Helical" evidence="8">
    <location>
        <begin position="96"/>
        <end position="120"/>
    </location>
</feature>
<dbReference type="GO" id="GO:0009252">
    <property type="term" value="P:peptidoglycan biosynthetic process"/>
    <property type="evidence" value="ECO:0007669"/>
    <property type="project" value="UniProtKB-UniRule"/>
</dbReference>
<dbReference type="Proteomes" id="UP000034246">
    <property type="component" value="Unassembled WGS sequence"/>
</dbReference>
<comment type="caution">
    <text evidence="9">The sequence shown here is derived from an EMBL/GenBank/DDBJ whole genome shotgun (WGS) entry which is preliminary data.</text>
</comment>
<reference evidence="9 10" key="1">
    <citation type="journal article" date="2015" name="Nature">
        <title>rRNA introns, odd ribosomes, and small enigmatic genomes across a large radiation of phyla.</title>
        <authorList>
            <person name="Brown C.T."/>
            <person name="Hug L.A."/>
            <person name="Thomas B.C."/>
            <person name="Sharon I."/>
            <person name="Castelle C.J."/>
            <person name="Singh A."/>
            <person name="Wilkins M.J."/>
            <person name="Williams K.H."/>
            <person name="Banfield J.F."/>
        </authorList>
    </citation>
    <scope>NUCLEOTIDE SEQUENCE [LARGE SCALE GENOMIC DNA]</scope>
</reference>
<evidence type="ECO:0000256" key="7">
    <source>
        <dbReference type="ARBA" id="ARBA00023136"/>
    </source>
</evidence>
<keyword evidence="7 8" id="KW-0472">Membrane</keyword>
<evidence type="ECO:0000256" key="4">
    <source>
        <dbReference type="ARBA" id="ARBA00022960"/>
    </source>
</evidence>
<dbReference type="InterPro" id="IPR004268">
    <property type="entry name" value="MurJ"/>
</dbReference>
<dbReference type="PANTHER" id="PTHR47019:SF1">
    <property type="entry name" value="LIPID II FLIPPASE MURJ"/>
    <property type="match status" value="1"/>
</dbReference>
<keyword evidence="8" id="KW-0961">Cell wall biogenesis/degradation</keyword>
<dbReference type="CDD" id="cd13123">
    <property type="entry name" value="MATE_MurJ_like"/>
    <property type="match status" value="1"/>
</dbReference>
<feature type="transmembrane region" description="Helical" evidence="8">
    <location>
        <begin position="459"/>
        <end position="476"/>
    </location>
</feature>
<feature type="transmembrane region" description="Helical" evidence="8">
    <location>
        <begin position="170"/>
        <end position="191"/>
    </location>
</feature>
<comment type="subcellular location">
    <subcellularLocation>
        <location evidence="1 8">Cell membrane</location>
        <topology evidence="1 8">Multi-pass membrane protein</topology>
    </subcellularLocation>
</comment>
<dbReference type="NCBIfam" id="TIGR01695">
    <property type="entry name" value="murJ_mviN"/>
    <property type="match status" value="1"/>
</dbReference>
<dbReference type="GO" id="GO:0034204">
    <property type="term" value="P:lipid translocation"/>
    <property type="evidence" value="ECO:0007669"/>
    <property type="project" value="TreeGrafter"/>
</dbReference>
<dbReference type="PANTHER" id="PTHR47019">
    <property type="entry name" value="LIPID II FLIPPASE MURJ"/>
    <property type="match status" value="1"/>
</dbReference>
<protein>
    <recommendedName>
        <fullName evidence="8">Probable lipid II flippase MurJ</fullName>
    </recommendedName>
</protein>
<proteinExistence type="inferred from homology"/>
<keyword evidence="6 8" id="KW-1133">Transmembrane helix</keyword>
<dbReference type="Pfam" id="PF03023">
    <property type="entry name" value="MurJ"/>
    <property type="match status" value="1"/>
</dbReference>